<dbReference type="InterPro" id="IPR045393">
    <property type="entry name" value="DUF6518"/>
</dbReference>
<feature type="transmembrane region" description="Helical" evidence="1">
    <location>
        <begin position="52"/>
        <end position="70"/>
    </location>
</feature>
<proteinExistence type="predicted"/>
<dbReference type="Proteomes" id="UP000774283">
    <property type="component" value="Unassembled WGS sequence"/>
</dbReference>
<keyword evidence="1" id="KW-0812">Transmembrane</keyword>
<name>A0A9X5FKV5_9MICO</name>
<dbReference type="EMBL" id="JAAXOW010000004">
    <property type="protein sequence ID" value="NKX93968.1"/>
    <property type="molecule type" value="Genomic_DNA"/>
</dbReference>
<feature type="transmembrane region" description="Helical" evidence="1">
    <location>
        <begin position="166"/>
        <end position="186"/>
    </location>
</feature>
<feature type="transmembrane region" description="Helical" evidence="1">
    <location>
        <begin position="109"/>
        <end position="131"/>
    </location>
</feature>
<feature type="transmembrane region" description="Helical" evidence="1">
    <location>
        <begin position="82"/>
        <end position="102"/>
    </location>
</feature>
<accession>A0A9X5FKV5</accession>
<keyword evidence="1" id="KW-1133">Transmembrane helix</keyword>
<dbReference type="Pfam" id="PF20128">
    <property type="entry name" value="DUF6518"/>
    <property type="match status" value="1"/>
</dbReference>
<keyword evidence="1" id="KW-0472">Membrane</keyword>
<gene>
    <name evidence="2" type="ORF">HF995_11935</name>
</gene>
<evidence type="ECO:0000256" key="1">
    <source>
        <dbReference type="SAM" id="Phobius"/>
    </source>
</evidence>
<protein>
    <submittedName>
        <fullName evidence="2">Uncharacterized protein</fullName>
    </submittedName>
</protein>
<evidence type="ECO:0000313" key="2">
    <source>
        <dbReference type="EMBL" id="NKX93968.1"/>
    </source>
</evidence>
<dbReference type="AlphaFoldDB" id="A0A9X5FKV5"/>
<comment type="caution">
    <text evidence="2">The sequence shown here is derived from an EMBL/GenBank/DDBJ whole genome shotgun (WGS) entry which is preliminary data.</text>
</comment>
<reference evidence="2 3" key="1">
    <citation type="submission" date="2020-04" db="EMBL/GenBank/DDBJ databases">
        <title>MicrobeNet Type strains.</title>
        <authorList>
            <person name="Nicholson A.C."/>
        </authorList>
    </citation>
    <scope>NUCLEOTIDE SEQUENCE [LARGE SCALE GENOMIC DNA]</scope>
    <source>
        <strain evidence="2 3">ATCC BAA-789</strain>
    </source>
</reference>
<feature type="transmembrane region" description="Helical" evidence="1">
    <location>
        <begin position="137"/>
        <end position="159"/>
    </location>
</feature>
<organism evidence="2 3">
    <name type="scientific">Sanguibacter hominis ATCC BAA-789</name>
    <dbReference type="NCBI Taxonomy" id="1312740"/>
    <lineage>
        <taxon>Bacteria</taxon>
        <taxon>Bacillati</taxon>
        <taxon>Actinomycetota</taxon>
        <taxon>Actinomycetes</taxon>
        <taxon>Micrococcales</taxon>
        <taxon>Sanguibacteraceae</taxon>
        <taxon>Sanguibacter</taxon>
    </lineage>
</organism>
<feature type="transmembrane region" description="Helical" evidence="1">
    <location>
        <begin position="27"/>
        <end position="45"/>
    </location>
</feature>
<keyword evidence="3" id="KW-1185">Reference proteome</keyword>
<sequence>MFVLAASWSLGFATFHAQGWLPDALGPLANSASGWTLLTACLVAIARPGWRLGAVLGAASFVLLVLGYAAAADVADLFYSPVRFGVIGLVVGPFVGAAAASLRDGGRAAAAGTALLGGIGLGESVYGITVVSGTTGLTYWVAAGVCALVLLGGMLLGRLRRRDDRIVAVGGAVVVAVAFGVAYRALGGA</sequence>
<evidence type="ECO:0000313" key="3">
    <source>
        <dbReference type="Proteomes" id="UP000774283"/>
    </source>
</evidence>